<dbReference type="EMBL" id="CM018038">
    <property type="protein sequence ID" value="KAA8537862.1"/>
    <property type="molecule type" value="Genomic_DNA"/>
</dbReference>
<sequence length="402" mass="45973">MEENKQCPTVPSNYVTLAQLEERWLKEKERKEREKVEEEERKQREKEEEERRREVLEKRGQNENGRSKTNSVSINRGPYPGNRRGQSGKNRRTVEVRKPEWAEQQLVAAVFVEEGINNQGQKVNESKKNRNKNRKKGKPRALEDLIEGKAQLPPEKELDENNPVVGTERNGTKDGIRSAFRRNGKNLVNGKVWENEQGREKPEEKISVLITGRNSEKVGITCRRNGKELAVTGKVWEQKAPVYRHSEIGLKFENVSLNDGKEGKDLSLKDGITCRRNGKELAVTGKVWEQKAPVDRHSEIGLKFENVSLNDGKEGKDLSLKDGKEGNEKSMVKMKSSSWMNNNSPGRLNCWNLQNQNSRNVQKPRISSLVWVRKEEINNANAAGIRCSGSLVKVKEHKNQHS</sequence>
<accession>A0A5J5B7K6</accession>
<proteinExistence type="predicted"/>
<feature type="compositionally biased region" description="Basic and acidic residues" evidence="1">
    <location>
        <begin position="26"/>
        <end position="61"/>
    </location>
</feature>
<feature type="compositionally biased region" description="Polar residues" evidence="1">
    <location>
        <begin position="62"/>
        <end position="74"/>
    </location>
</feature>
<name>A0A5J5B7K6_9ASTE</name>
<dbReference type="Proteomes" id="UP000325577">
    <property type="component" value="Linkage Group LG15"/>
</dbReference>
<protein>
    <submittedName>
        <fullName evidence="2">Uncharacterized protein</fullName>
    </submittedName>
</protein>
<evidence type="ECO:0000256" key="1">
    <source>
        <dbReference type="SAM" id="MobiDB-lite"/>
    </source>
</evidence>
<reference evidence="2 3" key="1">
    <citation type="submission" date="2019-09" db="EMBL/GenBank/DDBJ databases">
        <title>A chromosome-level genome assembly of the Chinese tupelo Nyssa sinensis.</title>
        <authorList>
            <person name="Yang X."/>
            <person name="Kang M."/>
            <person name="Yang Y."/>
            <person name="Xiong H."/>
            <person name="Wang M."/>
            <person name="Zhang Z."/>
            <person name="Wang Z."/>
            <person name="Wu H."/>
            <person name="Ma T."/>
            <person name="Liu J."/>
            <person name="Xi Z."/>
        </authorList>
    </citation>
    <scope>NUCLEOTIDE SEQUENCE [LARGE SCALE GENOMIC DNA]</scope>
    <source>
        <strain evidence="2">J267</strain>
        <tissue evidence="2">Leaf</tissue>
    </source>
</reference>
<evidence type="ECO:0000313" key="3">
    <source>
        <dbReference type="Proteomes" id="UP000325577"/>
    </source>
</evidence>
<organism evidence="2 3">
    <name type="scientific">Nyssa sinensis</name>
    <dbReference type="NCBI Taxonomy" id="561372"/>
    <lineage>
        <taxon>Eukaryota</taxon>
        <taxon>Viridiplantae</taxon>
        <taxon>Streptophyta</taxon>
        <taxon>Embryophyta</taxon>
        <taxon>Tracheophyta</taxon>
        <taxon>Spermatophyta</taxon>
        <taxon>Magnoliopsida</taxon>
        <taxon>eudicotyledons</taxon>
        <taxon>Gunneridae</taxon>
        <taxon>Pentapetalae</taxon>
        <taxon>asterids</taxon>
        <taxon>Cornales</taxon>
        <taxon>Nyssaceae</taxon>
        <taxon>Nyssa</taxon>
    </lineage>
</organism>
<feature type="region of interest" description="Disordered" evidence="1">
    <location>
        <begin position="114"/>
        <end position="177"/>
    </location>
</feature>
<feature type="region of interest" description="Disordered" evidence="1">
    <location>
        <begin position="26"/>
        <end position="98"/>
    </location>
</feature>
<gene>
    <name evidence="2" type="ORF">F0562_027558</name>
</gene>
<evidence type="ECO:0000313" key="2">
    <source>
        <dbReference type="EMBL" id="KAA8537862.1"/>
    </source>
</evidence>
<keyword evidence="3" id="KW-1185">Reference proteome</keyword>
<feature type="compositionally biased region" description="Basic residues" evidence="1">
    <location>
        <begin position="129"/>
        <end position="139"/>
    </location>
</feature>
<dbReference type="AlphaFoldDB" id="A0A5J5B7K6"/>